<comment type="caution">
    <text evidence="3">The sequence shown here is derived from an EMBL/GenBank/DDBJ whole genome shotgun (WGS) entry which is preliminary data.</text>
</comment>
<evidence type="ECO:0000313" key="3">
    <source>
        <dbReference type="EMBL" id="PTX48885.1"/>
    </source>
</evidence>
<dbReference type="GO" id="GO:0030288">
    <property type="term" value="C:outer membrane-bounded periplasmic space"/>
    <property type="evidence" value="ECO:0007669"/>
    <property type="project" value="TreeGrafter"/>
</dbReference>
<keyword evidence="1" id="KW-0378">Hydrolase</keyword>
<dbReference type="CDD" id="cd02696">
    <property type="entry name" value="MurNAc-LAA"/>
    <property type="match status" value="1"/>
</dbReference>
<gene>
    <name evidence="3" type="ORF">C8P63_1436</name>
</gene>
<dbReference type="GO" id="GO:0008745">
    <property type="term" value="F:N-acetylmuramoyl-L-alanine amidase activity"/>
    <property type="evidence" value="ECO:0007669"/>
    <property type="project" value="InterPro"/>
</dbReference>
<evidence type="ECO:0000256" key="1">
    <source>
        <dbReference type="ARBA" id="ARBA00022801"/>
    </source>
</evidence>
<dbReference type="AlphaFoldDB" id="A0A2T6AYK0"/>
<dbReference type="GO" id="GO:0009253">
    <property type="term" value="P:peptidoglycan catabolic process"/>
    <property type="evidence" value="ECO:0007669"/>
    <property type="project" value="InterPro"/>
</dbReference>
<evidence type="ECO:0000259" key="2">
    <source>
        <dbReference type="SMART" id="SM00646"/>
    </source>
</evidence>
<dbReference type="Pfam" id="PF01520">
    <property type="entry name" value="Amidase_3"/>
    <property type="match status" value="1"/>
</dbReference>
<reference evidence="3 4" key="1">
    <citation type="submission" date="2018-04" db="EMBL/GenBank/DDBJ databases">
        <title>Genomic Encyclopedia of Archaeal and Bacterial Type Strains, Phase II (KMG-II): from individual species to whole genera.</title>
        <authorList>
            <person name="Goeker M."/>
        </authorList>
    </citation>
    <scope>NUCLEOTIDE SEQUENCE [LARGE SCALE GENOMIC DNA]</scope>
    <source>
        <strain evidence="3 4">DSM 45787</strain>
    </source>
</reference>
<dbReference type="InterPro" id="IPR002508">
    <property type="entry name" value="MurNAc-LAA_cat"/>
</dbReference>
<evidence type="ECO:0000313" key="4">
    <source>
        <dbReference type="Proteomes" id="UP000244240"/>
    </source>
</evidence>
<keyword evidence="4" id="KW-1185">Reference proteome</keyword>
<dbReference type="InterPro" id="IPR050695">
    <property type="entry name" value="N-acetylmuramoyl_amidase_3"/>
</dbReference>
<proteinExistence type="predicted"/>
<dbReference type="EMBL" id="QBKR01000043">
    <property type="protein sequence ID" value="PTX48885.1"/>
    <property type="molecule type" value="Genomic_DNA"/>
</dbReference>
<dbReference type="Gene3D" id="3.40.630.40">
    <property type="entry name" value="Zn-dependent exopeptidases"/>
    <property type="match status" value="1"/>
</dbReference>
<feature type="domain" description="MurNAc-LAA" evidence="2">
    <location>
        <begin position="31"/>
        <end position="144"/>
    </location>
</feature>
<protein>
    <submittedName>
        <fullName evidence="3">N-acetylmuramoyl-L-alanine amidase</fullName>
    </submittedName>
</protein>
<dbReference type="SMART" id="SM00646">
    <property type="entry name" value="Ami_3"/>
    <property type="match status" value="1"/>
</dbReference>
<dbReference type="PANTHER" id="PTHR30404:SF0">
    <property type="entry name" value="N-ACETYLMURAMOYL-L-ALANINE AMIDASE AMIC"/>
    <property type="match status" value="1"/>
</dbReference>
<sequence length="157" mass="17330">MQTRNYLLNNYYVNVLMTRTTDTYVSLADRVALANSNGADYFVSIHINAGGGTGFESYIYDGTVSSNTINWRQILHDTIMSRIGSAWNVSDRGKKRANFYVLRETAMPAVLTENLFIDTSQDLSKLNNPSFISTLAQAHADGIAQALSLPAKLAVKN</sequence>
<dbReference type="PANTHER" id="PTHR30404">
    <property type="entry name" value="N-ACETYLMURAMOYL-L-ALANINE AMIDASE"/>
    <property type="match status" value="1"/>
</dbReference>
<name>A0A2T6AYK0_9BACL</name>
<dbReference type="Proteomes" id="UP000244240">
    <property type="component" value="Unassembled WGS sequence"/>
</dbReference>
<accession>A0A2T6AYK0</accession>
<dbReference type="SUPFAM" id="SSF53187">
    <property type="entry name" value="Zn-dependent exopeptidases"/>
    <property type="match status" value="1"/>
</dbReference>
<organism evidence="3 4">
    <name type="scientific">Melghirimyces profundicolus</name>
    <dbReference type="NCBI Taxonomy" id="1242148"/>
    <lineage>
        <taxon>Bacteria</taxon>
        <taxon>Bacillati</taxon>
        <taxon>Bacillota</taxon>
        <taxon>Bacilli</taxon>
        <taxon>Bacillales</taxon>
        <taxon>Thermoactinomycetaceae</taxon>
        <taxon>Melghirimyces</taxon>
    </lineage>
</organism>